<evidence type="ECO:0000256" key="11">
    <source>
        <dbReference type="SAM" id="MobiDB-lite"/>
    </source>
</evidence>
<dbReference type="Pfam" id="PF00512">
    <property type="entry name" value="HisKA"/>
    <property type="match status" value="1"/>
</dbReference>
<evidence type="ECO:0000256" key="3">
    <source>
        <dbReference type="ARBA" id="ARBA00012438"/>
    </source>
</evidence>
<dbReference type="Proteomes" id="UP000824239">
    <property type="component" value="Unassembled WGS sequence"/>
</dbReference>
<dbReference type="AlphaFoldDB" id="A0A9D1APM7"/>
<dbReference type="PRINTS" id="PR00344">
    <property type="entry name" value="BCTRLSENSOR"/>
</dbReference>
<protein>
    <recommendedName>
        <fullName evidence="3">histidine kinase</fullName>
        <ecNumber evidence="3">2.7.13.3</ecNumber>
    </recommendedName>
</protein>
<dbReference type="SMART" id="SM00388">
    <property type="entry name" value="HisKA"/>
    <property type="match status" value="1"/>
</dbReference>
<comment type="subcellular location">
    <subcellularLocation>
        <location evidence="2">Membrane</location>
    </subcellularLocation>
</comment>
<keyword evidence="5" id="KW-0808">Transferase</keyword>
<proteinExistence type="predicted"/>
<dbReference type="PROSITE" id="PS50109">
    <property type="entry name" value="HIS_KIN"/>
    <property type="match status" value="1"/>
</dbReference>
<dbReference type="InterPro" id="IPR004358">
    <property type="entry name" value="Sig_transdc_His_kin-like_C"/>
</dbReference>
<evidence type="ECO:0000256" key="1">
    <source>
        <dbReference type="ARBA" id="ARBA00000085"/>
    </source>
</evidence>
<evidence type="ECO:0000256" key="2">
    <source>
        <dbReference type="ARBA" id="ARBA00004370"/>
    </source>
</evidence>
<feature type="transmembrane region" description="Helical" evidence="12">
    <location>
        <begin position="160"/>
        <end position="181"/>
    </location>
</feature>
<dbReference type="CDD" id="cd00075">
    <property type="entry name" value="HATPase"/>
    <property type="match status" value="1"/>
</dbReference>
<dbReference type="CDD" id="cd00082">
    <property type="entry name" value="HisKA"/>
    <property type="match status" value="1"/>
</dbReference>
<reference evidence="14" key="1">
    <citation type="submission" date="2020-10" db="EMBL/GenBank/DDBJ databases">
        <authorList>
            <person name="Gilroy R."/>
        </authorList>
    </citation>
    <scope>NUCLEOTIDE SEQUENCE</scope>
    <source>
        <strain evidence="14">ChiBcec15-4380</strain>
    </source>
</reference>
<dbReference type="PANTHER" id="PTHR45436">
    <property type="entry name" value="SENSOR HISTIDINE KINASE YKOH"/>
    <property type="match status" value="1"/>
</dbReference>
<comment type="caution">
    <text evidence="14">The sequence shown here is derived from an EMBL/GenBank/DDBJ whole genome shotgun (WGS) entry which is preliminary data.</text>
</comment>
<name>A0A9D1APM7_9FIRM</name>
<dbReference type="InterPro" id="IPR050428">
    <property type="entry name" value="TCS_sensor_his_kinase"/>
</dbReference>
<dbReference type="EMBL" id="DVHE01000003">
    <property type="protein sequence ID" value="HIR49765.1"/>
    <property type="molecule type" value="Genomic_DNA"/>
</dbReference>
<evidence type="ECO:0000259" key="13">
    <source>
        <dbReference type="PROSITE" id="PS50109"/>
    </source>
</evidence>
<reference evidence="14" key="2">
    <citation type="journal article" date="2021" name="PeerJ">
        <title>Extensive microbial diversity within the chicken gut microbiome revealed by metagenomics and culture.</title>
        <authorList>
            <person name="Gilroy R."/>
            <person name="Ravi A."/>
            <person name="Getino M."/>
            <person name="Pursley I."/>
            <person name="Horton D.L."/>
            <person name="Alikhan N.F."/>
            <person name="Baker D."/>
            <person name="Gharbi K."/>
            <person name="Hall N."/>
            <person name="Watson M."/>
            <person name="Adriaenssens E.M."/>
            <person name="Foster-Nyarko E."/>
            <person name="Jarju S."/>
            <person name="Secka A."/>
            <person name="Antonio M."/>
            <person name="Oren A."/>
            <person name="Chaudhuri R.R."/>
            <person name="La Ragione R."/>
            <person name="Hildebrand F."/>
            <person name="Pallen M.J."/>
        </authorList>
    </citation>
    <scope>NUCLEOTIDE SEQUENCE</scope>
    <source>
        <strain evidence="14">ChiBcec15-4380</strain>
    </source>
</reference>
<evidence type="ECO:0000256" key="9">
    <source>
        <dbReference type="ARBA" id="ARBA00023012"/>
    </source>
</evidence>
<dbReference type="SUPFAM" id="SSF55874">
    <property type="entry name" value="ATPase domain of HSP90 chaperone/DNA topoisomerase II/histidine kinase"/>
    <property type="match status" value="1"/>
</dbReference>
<dbReference type="Pfam" id="PF02518">
    <property type="entry name" value="HATPase_c"/>
    <property type="match status" value="1"/>
</dbReference>
<keyword evidence="4" id="KW-0597">Phosphoprotein</keyword>
<evidence type="ECO:0000313" key="15">
    <source>
        <dbReference type="Proteomes" id="UP000824239"/>
    </source>
</evidence>
<feature type="region of interest" description="Disordered" evidence="11">
    <location>
        <begin position="56"/>
        <end position="76"/>
    </location>
</feature>
<evidence type="ECO:0000256" key="7">
    <source>
        <dbReference type="ARBA" id="ARBA00022777"/>
    </source>
</evidence>
<dbReference type="InterPro" id="IPR036097">
    <property type="entry name" value="HisK_dim/P_sf"/>
</dbReference>
<dbReference type="Gene3D" id="3.30.565.10">
    <property type="entry name" value="Histidine kinase-like ATPase, C-terminal domain"/>
    <property type="match status" value="1"/>
</dbReference>
<evidence type="ECO:0000313" key="14">
    <source>
        <dbReference type="EMBL" id="HIR49765.1"/>
    </source>
</evidence>
<keyword evidence="9" id="KW-0902">Two-component regulatory system</keyword>
<evidence type="ECO:0000256" key="10">
    <source>
        <dbReference type="ARBA" id="ARBA00023136"/>
    </source>
</evidence>
<dbReference type="GO" id="GO:0000155">
    <property type="term" value="F:phosphorelay sensor kinase activity"/>
    <property type="evidence" value="ECO:0007669"/>
    <property type="project" value="InterPro"/>
</dbReference>
<dbReference type="InterPro" id="IPR003594">
    <property type="entry name" value="HATPase_dom"/>
</dbReference>
<evidence type="ECO:0000256" key="5">
    <source>
        <dbReference type="ARBA" id="ARBA00022679"/>
    </source>
</evidence>
<keyword evidence="8 12" id="KW-1133">Transmembrane helix</keyword>
<dbReference type="PANTHER" id="PTHR45436:SF5">
    <property type="entry name" value="SENSOR HISTIDINE KINASE TRCS"/>
    <property type="match status" value="1"/>
</dbReference>
<dbReference type="EC" id="2.7.13.3" evidence="3"/>
<keyword evidence="7 14" id="KW-0418">Kinase</keyword>
<evidence type="ECO:0000256" key="12">
    <source>
        <dbReference type="SAM" id="Phobius"/>
    </source>
</evidence>
<sequence length="416" mass="45338">MMRALRRKLIVATMLSLTVVLTVILGGVNLMSRQKIVAEADAILAVLAENQGSFPHRGFPRDPLPQRPTGAPGMSPETPYESRYFSVLLDADGQILQTDTGQVAAIDDETANAGAAKILATGRTTGFWEQYRYLRSEESDGTRLIFLDCTRSLSSLRTTLLYSIALALLGLGTVLVLLLLLSQRIIRPVAESYEKQKRFITDAGHELKTPLTIISADTDLAEMECGENQWLSDIRRQAQRLTALTHDLIFLSRMEEQPQLQLLDFPLSDLVEETAQSFLAPAKSQGKTLSLSIQPLLSCTGDEKSLRQLLSILLDNALRYAPSGADIAVELQSKGRSILLRVSNPMAHPLDKAALEHLFDRFYRGDAARSAGGYGLGLSIARSIVAAHRGKIRAECPDGVTLTMAVTLPAGQTAGL</sequence>
<accession>A0A9D1APM7</accession>
<evidence type="ECO:0000256" key="6">
    <source>
        <dbReference type="ARBA" id="ARBA00022692"/>
    </source>
</evidence>
<dbReference type="Gene3D" id="1.10.287.130">
    <property type="match status" value="1"/>
</dbReference>
<comment type="catalytic activity">
    <reaction evidence="1">
        <text>ATP + protein L-histidine = ADP + protein N-phospho-L-histidine.</text>
        <dbReference type="EC" id="2.7.13.3"/>
    </reaction>
</comment>
<dbReference type="InterPro" id="IPR036890">
    <property type="entry name" value="HATPase_C_sf"/>
</dbReference>
<dbReference type="GO" id="GO:0005886">
    <property type="term" value="C:plasma membrane"/>
    <property type="evidence" value="ECO:0007669"/>
    <property type="project" value="TreeGrafter"/>
</dbReference>
<keyword evidence="10 12" id="KW-0472">Membrane</keyword>
<gene>
    <name evidence="14" type="ORF">IAA53_00525</name>
</gene>
<organism evidence="14 15">
    <name type="scientific">Candidatus Avoscillospira avicola</name>
    <dbReference type="NCBI Taxonomy" id="2840706"/>
    <lineage>
        <taxon>Bacteria</taxon>
        <taxon>Bacillati</taxon>
        <taxon>Bacillota</taxon>
        <taxon>Clostridia</taxon>
        <taxon>Eubacteriales</taxon>
        <taxon>Oscillospiraceae</taxon>
        <taxon>Oscillospiraceae incertae sedis</taxon>
        <taxon>Candidatus Avoscillospira</taxon>
    </lineage>
</organism>
<dbReference type="SUPFAM" id="SSF47384">
    <property type="entry name" value="Homodimeric domain of signal transducing histidine kinase"/>
    <property type="match status" value="1"/>
</dbReference>
<keyword evidence="6 12" id="KW-0812">Transmembrane</keyword>
<feature type="domain" description="Histidine kinase" evidence="13">
    <location>
        <begin position="202"/>
        <end position="412"/>
    </location>
</feature>
<evidence type="ECO:0000256" key="4">
    <source>
        <dbReference type="ARBA" id="ARBA00022553"/>
    </source>
</evidence>
<dbReference type="SMART" id="SM00387">
    <property type="entry name" value="HATPase_c"/>
    <property type="match status" value="1"/>
</dbReference>
<dbReference type="InterPro" id="IPR005467">
    <property type="entry name" value="His_kinase_dom"/>
</dbReference>
<evidence type="ECO:0000256" key="8">
    <source>
        <dbReference type="ARBA" id="ARBA00022989"/>
    </source>
</evidence>
<dbReference type="InterPro" id="IPR003661">
    <property type="entry name" value="HisK_dim/P_dom"/>
</dbReference>